<evidence type="ECO:0000313" key="2">
    <source>
        <dbReference type="Proteomes" id="UP000028091"/>
    </source>
</evidence>
<comment type="caution">
    <text evidence="1">The sequence shown here is derived from an EMBL/GenBank/DDBJ whole genome shotgun (WGS) entry which is preliminary data.</text>
</comment>
<accession>A0A081LFE5</accession>
<evidence type="ECO:0000313" key="1">
    <source>
        <dbReference type="EMBL" id="KEP27971.1"/>
    </source>
</evidence>
<sequence length="60" mass="6698">MKLIFFSVGIQGTDVKQPTDITKDCKEKILTNNMMKAIIMFVALRGDTIEMDSLSITSKS</sequence>
<protein>
    <submittedName>
        <fullName evidence="1">Uncharacterized protein</fullName>
    </submittedName>
</protein>
<gene>
    <name evidence="1" type="ORF">BA70_07815</name>
</gene>
<dbReference type="AlphaFoldDB" id="A0A081LFE5"/>
<dbReference type="Proteomes" id="UP000028091">
    <property type="component" value="Unassembled WGS sequence"/>
</dbReference>
<dbReference type="EMBL" id="JOTP01000002">
    <property type="protein sequence ID" value="KEP27971.1"/>
    <property type="molecule type" value="Genomic_DNA"/>
</dbReference>
<proteinExistence type="predicted"/>
<keyword evidence="2" id="KW-1185">Reference proteome</keyword>
<name>A0A081LFE5_9BACI</name>
<organism evidence="1 2">
    <name type="scientific">Bacillus zhangzhouensis</name>
    <dbReference type="NCBI Taxonomy" id="1178540"/>
    <lineage>
        <taxon>Bacteria</taxon>
        <taxon>Bacillati</taxon>
        <taxon>Bacillota</taxon>
        <taxon>Bacilli</taxon>
        <taxon>Bacillales</taxon>
        <taxon>Bacillaceae</taxon>
        <taxon>Bacillus</taxon>
    </lineage>
</organism>
<reference evidence="1 2" key="1">
    <citation type="submission" date="2012-09" db="EMBL/GenBank/DDBJ databases">
        <title>Genome Sequence of Bacillus sp. DW5-4.</title>
        <authorList>
            <person name="Lai Q."/>
            <person name="Liu Y."/>
            <person name="Shao Z."/>
        </authorList>
    </citation>
    <scope>NUCLEOTIDE SEQUENCE [LARGE SCALE GENOMIC DNA]</scope>
    <source>
        <strain evidence="1 2">DW5-4</strain>
    </source>
</reference>